<comment type="subcellular location">
    <subcellularLocation>
        <location evidence="7">Cytoplasm</location>
    </subcellularLocation>
</comment>
<comment type="similarity">
    <text evidence="1 7">Belongs to the methyltransferase superfamily. RsmH family.</text>
</comment>
<evidence type="ECO:0000313" key="8">
    <source>
        <dbReference type="EMBL" id="AIV03706.1"/>
    </source>
</evidence>
<feature type="binding site" evidence="7">
    <location>
        <position position="105"/>
    </location>
    <ligand>
        <name>S-adenosyl-L-methionine</name>
        <dbReference type="ChEBI" id="CHEBI:59789"/>
    </ligand>
</feature>
<evidence type="ECO:0000256" key="7">
    <source>
        <dbReference type="HAMAP-Rule" id="MF_01007"/>
    </source>
</evidence>
<dbReference type="Pfam" id="PF01795">
    <property type="entry name" value="Methyltransf_5"/>
    <property type="match status" value="1"/>
</dbReference>
<evidence type="ECO:0000256" key="1">
    <source>
        <dbReference type="ARBA" id="ARBA00010396"/>
    </source>
</evidence>
<dbReference type="KEGG" id="mgj:MGM1_3340"/>
<feature type="binding site" evidence="7">
    <location>
        <begin position="60"/>
        <end position="62"/>
    </location>
    <ligand>
        <name>S-adenosyl-L-methionine</name>
        <dbReference type="ChEBI" id="CHEBI:59789"/>
    </ligand>
</feature>
<evidence type="ECO:0000256" key="3">
    <source>
        <dbReference type="ARBA" id="ARBA00022552"/>
    </source>
</evidence>
<keyword evidence="5 7" id="KW-0808">Transferase</keyword>
<dbReference type="Proteomes" id="UP000030066">
    <property type="component" value="Chromosome"/>
</dbReference>
<dbReference type="InterPro" id="IPR002903">
    <property type="entry name" value="RsmH"/>
</dbReference>
<reference evidence="8 9" key="1">
    <citation type="journal article" date="2014" name="PLoS ONE">
        <title>An emerging Mycoplasma associated with trichomoniasis, vaginal infection and disease.</title>
        <authorList>
            <consortium name="Vaginal Microbiome Consortium"/>
            <person name="Fettweis J.M."/>
            <person name="Serrano M.G."/>
            <person name="Huang B."/>
            <person name="Brooks J.P."/>
            <person name="Glascock A.L."/>
            <person name="Sheth N.U."/>
            <person name="Strauss J.F.III."/>
            <person name="Jefferson K.K."/>
            <person name="Buck G.A."/>
        </authorList>
    </citation>
    <scope>NUCLEOTIDE SEQUENCE [LARGE SCALE GENOMIC DNA]</scope>
    <source>
        <strain evidence="8 9">VCU_M1</strain>
    </source>
</reference>
<dbReference type="Gene3D" id="3.40.50.150">
    <property type="entry name" value="Vaccinia Virus protein VP39"/>
    <property type="match status" value="1"/>
</dbReference>
<evidence type="ECO:0000256" key="5">
    <source>
        <dbReference type="ARBA" id="ARBA00022679"/>
    </source>
</evidence>
<keyword evidence="6 7" id="KW-0949">S-adenosyl-L-methionine</keyword>
<keyword evidence="4 7" id="KW-0489">Methyltransferase</keyword>
<feature type="binding site" evidence="7">
    <location>
        <position position="79"/>
    </location>
    <ligand>
        <name>S-adenosyl-L-methionine</name>
        <dbReference type="ChEBI" id="CHEBI:59789"/>
    </ligand>
</feature>
<feature type="binding site" evidence="7">
    <location>
        <position position="126"/>
    </location>
    <ligand>
        <name>S-adenosyl-L-methionine</name>
        <dbReference type="ChEBI" id="CHEBI:59789"/>
    </ligand>
</feature>
<evidence type="ECO:0000256" key="6">
    <source>
        <dbReference type="ARBA" id="ARBA00022691"/>
    </source>
</evidence>
<evidence type="ECO:0000256" key="4">
    <source>
        <dbReference type="ARBA" id="ARBA00022603"/>
    </source>
</evidence>
<dbReference type="Gene3D" id="1.10.150.170">
    <property type="entry name" value="Putative methyltransferase TM0872, insert domain"/>
    <property type="match status" value="1"/>
</dbReference>
<dbReference type="NCBIfam" id="TIGR00006">
    <property type="entry name" value="16S rRNA (cytosine(1402)-N(4))-methyltransferase RsmH"/>
    <property type="match status" value="1"/>
</dbReference>
<keyword evidence="9" id="KW-1185">Reference proteome</keyword>
<name>A0A097SSZ0_9BACT</name>
<dbReference type="AlphaFoldDB" id="A0A097SSZ0"/>
<dbReference type="STRING" id="1318617.MGM1_3340"/>
<evidence type="ECO:0000313" key="9">
    <source>
        <dbReference type="Proteomes" id="UP000030066"/>
    </source>
</evidence>
<gene>
    <name evidence="8" type="primary">mraW</name>
    <name evidence="7" type="synonym">rsmH</name>
    <name evidence="8" type="ORF">MGM1_3340</name>
</gene>
<dbReference type="EC" id="2.1.1.199" evidence="7"/>
<keyword evidence="2 7" id="KW-0963">Cytoplasm</keyword>
<dbReference type="InterPro" id="IPR029063">
    <property type="entry name" value="SAM-dependent_MTases_sf"/>
</dbReference>
<dbReference type="GO" id="GO:0005737">
    <property type="term" value="C:cytoplasm"/>
    <property type="evidence" value="ECO:0007669"/>
    <property type="project" value="UniProtKB-SubCell"/>
</dbReference>
<dbReference type="PANTHER" id="PTHR11265">
    <property type="entry name" value="S-ADENOSYL-METHYLTRANSFERASE MRAW"/>
    <property type="match status" value="1"/>
</dbReference>
<dbReference type="HAMAP" id="MF_01007">
    <property type="entry name" value="16SrRNA_methyltr_H"/>
    <property type="match status" value="1"/>
</dbReference>
<protein>
    <recommendedName>
        <fullName evidence="7">Ribosomal RNA small subunit methyltransferase H</fullName>
        <ecNumber evidence="7">2.1.1.199</ecNumber>
    </recommendedName>
    <alternativeName>
        <fullName evidence="7">16S rRNA m(4)C1402 methyltransferase</fullName>
    </alternativeName>
    <alternativeName>
        <fullName evidence="7">rRNA (cytosine-N(4)-)-methyltransferase RsmH</fullName>
    </alternativeName>
</protein>
<organism evidence="8 9">
    <name type="scientific">Candidatus Malacoplasma girerdii</name>
    <dbReference type="NCBI Taxonomy" id="1318617"/>
    <lineage>
        <taxon>Bacteria</taxon>
        <taxon>Bacillati</taxon>
        <taxon>Mycoplasmatota</taxon>
        <taxon>Mycoplasmoidales</taxon>
        <taxon>Mycoplasmoidaceae</taxon>
        <taxon>Malacoplasma</taxon>
    </lineage>
</organism>
<dbReference type="EMBL" id="CP007711">
    <property type="protein sequence ID" value="AIV03706.1"/>
    <property type="molecule type" value="Genomic_DNA"/>
</dbReference>
<comment type="catalytic activity">
    <reaction evidence="7">
        <text>cytidine(1402) in 16S rRNA + S-adenosyl-L-methionine = N(4)-methylcytidine(1402) in 16S rRNA + S-adenosyl-L-homocysteine + H(+)</text>
        <dbReference type="Rhea" id="RHEA:42928"/>
        <dbReference type="Rhea" id="RHEA-COMP:10286"/>
        <dbReference type="Rhea" id="RHEA-COMP:10287"/>
        <dbReference type="ChEBI" id="CHEBI:15378"/>
        <dbReference type="ChEBI" id="CHEBI:57856"/>
        <dbReference type="ChEBI" id="CHEBI:59789"/>
        <dbReference type="ChEBI" id="CHEBI:74506"/>
        <dbReference type="ChEBI" id="CHEBI:82748"/>
        <dbReference type="EC" id="2.1.1.199"/>
    </reaction>
</comment>
<evidence type="ECO:0000256" key="2">
    <source>
        <dbReference type="ARBA" id="ARBA00022490"/>
    </source>
</evidence>
<dbReference type="InterPro" id="IPR023397">
    <property type="entry name" value="SAM-dep_MeTrfase_MraW_recog"/>
</dbReference>
<dbReference type="PANTHER" id="PTHR11265:SF0">
    <property type="entry name" value="12S RRNA N4-METHYLCYTIDINE METHYLTRANSFERASE"/>
    <property type="match status" value="1"/>
</dbReference>
<dbReference type="HOGENOM" id="CLU_038422_2_0_14"/>
<keyword evidence="3 7" id="KW-0698">rRNA processing</keyword>
<dbReference type="GO" id="GO:0071424">
    <property type="term" value="F:rRNA (cytosine-N4-)-methyltransferase activity"/>
    <property type="evidence" value="ECO:0007669"/>
    <property type="project" value="UniProtKB-UniRule"/>
</dbReference>
<dbReference type="PIRSF" id="PIRSF004486">
    <property type="entry name" value="MraW"/>
    <property type="match status" value="1"/>
</dbReference>
<dbReference type="SUPFAM" id="SSF53335">
    <property type="entry name" value="S-adenosyl-L-methionine-dependent methyltransferases"/>
    <property type="match status" value="1"/>
</dbReference>
<dbReference type="SUPFAM" id="SSF81799">
    <property type="entry name" value="Putative methyltransferase TM0872, insert domain"/>
    <property type="match status" value="1"/>
</dbReference>
<proteinExistence type="inferred from homology"/>
<dbReference type="GO" id="GO:0070475">
    <property type="term" value="P:rRNA base methylation"/>
    <property type="evidence" value="ECO:0007669"/>
    <property type="project" value="UniProtKB-UniRule"/>
</dbReference>
<comment type="caution">
    <text evidence="7">Lacks conserved residue(s) required for the propagation of feature annotation.</text>
</comment>
<dbReference type="eggNOG" id="COG0275">
    <property type="taxonomic scope" value="Bacteria"/>
</dbReference>
<sequence>MKLHITNLKLKLIKHTLILLTKLMITMSSNLHIPVLAKEVLESLNINPAGVYLDGTAGMGGHSQLIANKLTTGKLICLDQDQFAIDQLQKKFKNNDKVIIVKNSFSNIKDILNQLKLSGVDGVLLDLGVSSPMFDVPERGFSYKHEGQLDMRMDQSQELNAFRVVNFYPEKDLKDIFAKYGESFEANKVAHAIITARKSKLINTTNELVEIIKDSVSTKTLHLKKHPARIYFQALRMEVNNELNVLKKCLNDLKTILNVKGRMAIITYHSLEDRLVKETFYHYTHSSLPIEIPLNESIDFQLVNKKPITPSSNEINDNNRSRSAKLRVIERVK</sequence>
<accession>A0A097SSZ0</accession>
<comment type="function">
    <text evidence="7">Specifically methylates the N4 position of cytidine in position 1402 (C1402) of 16S rRNA.</text>
</comment>